<protein>
    <submittedName>
        <fullName evidence="1">Uncharacterized protein</fullName>
    </submittedName>
</protein>
<reference evidence="1 2" key="1">
    <citation type="submission" date="2018-07" db="EMBL/GenBank/DDBJ databases">
        <title>Genomic Encyclopedia of Type Strains, Phase IV (KMG-IV): sequencing the most valuable type-strain genomes for metagenomic binning, comparative biology and taxonomic classification.</title>
        <authorList>
            <person name="Goeker M."/>
        </authorList>
    </citation>
    <scope>NUCLEOTIDE SEQUENCE [LARGE SCALE GENOMIC DNA]</scope>
    <source>
        <strain evidence="1 2">DSM 101478</strain>
    </source>
</reference>
<accession>A0A370Q7D2</accession>
<organism evidence="1 2">
    <name type="scientific">Marinirhabdus gelatinilytica</name>
    <dbReference type="NCBI Taxonomy" id="1703343"/>
    <lineage>
        <taxon>Bacteria</taxon>
        <taxon>Pseudomonadati</taxon>
        <taxon>Bacteroidota</taxon>
        <taxon>Flavobacteriia</taxon>
        <taxon>Flavobacteriales</taxon>
        <taxon>Flavobacteriaceae</taxon>
    </lineage>
</organism>
<proteinExistence type="predicted"/>
<dbReference type="EMBL" id="QRAO01000005">
    <property type="protein sequence ID" value="RDK84256.1"/>
    <property type="molecule type" value="Genomic_DNA"/>
</dbReference>
<keyword evidence="2" id="KW-1185">Reference proteome</keyword>
<dbReference type="Proteomes" id="UP000255317">
    <property type="component" value="Unassembled WGS sequence"/>
</dbReference>
<evidence type="ECO:0000313" key="1">
    <source>
        <dbReference type="EMBL" id="RDK84256.1"/>
    </source>
</evidence>
<sequence>MSTVRQKMSQTLVWIRETLVQVHKTVLLKNVPLTIAVLDDVTYNVGQITCLSGQH</sequence>
<comment type="caution">
    <text evidence="1">The sequence shown here is derived from an EMBL/GenBank/DDBJ whole genome shotgun (WGS) entry which is preliminary data.</text>
</comment>
<name>A0A370Q7D2_9FLAO</name>
<gene>
    <name evidence="1" type="ORF">C8D94_105101</name>
</gene>
<dbReference type="AlphaFoldDB" id="A0A370Q7D2"/>
<evidence type="ECO:0000313" key="2">
    <source>
        <dbReference type="Proteomes" id="UP000255317"/>
    </source>
</evidence>